<evidence type="ECO:0000256" key="1">
    <source>
        <dbReference type="SAM" id="MobiDB-lite"/>
    </source>
</evidence>
<name>A0AAV4CTQ0_9GAST</name>
<proteinExistence type="predicted"/>
<feature type="region of interest" description="Disordered" evidence="1">
    <location>
        <begin position="82"/>
        <end position="121"/>
    </location>
</feature>
<dbReference type="EMBL" id="BLXT01006999">
    <property type="protein sequence ID" value="GFO35280.1"/>
    <property type="molecule type" value="Genomic_DNA"/>
</dbReference>
<feature type="compositionally biased region" description="Basic and acidic residues" evidence="1">
    <location>
        <begin position="103"/>
        <end position="121"/>
    </location>
</feature>
<protein>
    <submittedName>
        <fullName evidence="2">Uncharacterized protein</fullName>
    </submittedName>
</protein>
<sequence length="121" mass="14009">MTQHEQLVMLLHLRCASIFHNKTEPVDADNDVIVPATQPFTKRRENYGCSGEVICYVPLRQLQISALRHPTHPQQQLSHLTFNQRQQTSKQTEGLRPGVIRQNDSRARQTLESDWRPPETL</sequence>
<evidence type="ECO:0000313" key="2">
    <source>
        <dbReference type="EMBL" id="GFO35280.1"/>
    </source>
</evidence>
<feature type="compositionally biased region" description="Polar residues" evidence="1">
    <location>
        <begin position="82"/>
        <end position="92"/>
    </location>
</feature>
<organism evidence="2 3">
    <name type="scientific">Plakobranchus ocellatus</name>
    <dbReference type="NCBI Taxonomy" id="259542"/>
    <lineage>
        <taxon>Eukaryota</taxon>
        <taxon>Metazoa</taxon>
        <taxon>Spiralia</taxon>
        <taxon>Lophotrochozoa</taxon>
        <taxon>Mollusca</taxon>
        <taxon>Gastropoda</taxon>
        <taxon>Heterobranchia</taxon>
        <taxon>Euthyneura</taxon>
        <taxon>Panpulmonata</taxon>
        <taxon>Sacoglossa</taxon>
        <taxon>Placobranchoidea</taxon>
        <taxon>Plakobranchidae</taxon>
        <taxon>Plakobranchus</taxon>
    </lineage>
</organism>
<dbReference type="AlphaFoldDB" id="A0AAV4CTQ0"/>
<comment type="caution">
    <text evidence="2">The sequence shown here is derived from an EMBL/GenBank/DDBJ whole genome shotgun (WGS) entry which is preliminary data.</text>
</comment>
<gene>
    <name evidence="2" type="ORF">PoB_006178500</name>
</gene>
<evidence type="ECO:0000313" key="3">
    <source>
        <dbReference type="Proteomes" id="UP000735302"/>
    </source>
</evidence>
<accession>A0AAV4CTQ0</accession>
<dbReference type="Proteomes" id="UP000735302">
    <property type="component" value="Unassembled WGS sequence"/>
</dbReference>
<keyword evidence="3" id="KW-1185">Reference proteome</keyword>
<reference evidence="2 3" key="1">
    <citation type="journal article" date="2021" name="Elife">
        <title>Chloroplast acquisition without the gene transfer in kleptoplastic sea slugs, Plakobranchus ocellatus.</title>
        <authorList>
            <person name="Maeda T."/>
            <person name="Takahashi S."/>
            <person name="Yoshida T."/>
            <person name="Shimamura S."/>
            <person name="Takaki Y."/>
            <person name="Nagai Y."/>
            <person name="Toyoda A."/>
            <person name="Suzuki Y."/>
            <person name="Arimoto A."/>
            <person name="Ishii H."/>
            <person name="Satoh N."/>
            <person name="Nishiyama T."/>
            <person name="Hasebe M."/>
            <person name="Maruyama T."/>
            <person name="Minagawa J."/>
            <person name="Obokata J."/>
            <person name="Shigenobu S."/>
        </authorList>
    </citation>
    <scope>NUCLEOTIDE SEQUENCE [LARGE SCALE GENOMIC DNA]</scope>
</reference>